<feature type="domain" description="HD" evidence="1">
    <location>
        <begin position="27"/>
        <end position="122"/>
    </location>
</feature>
<dbReference type="Gene3D" id="1.10.3210.10">
    <property type="entry name" value="Hypothetical protein af1432"/>
    <property type="match status" value="1"/>
</dbReference>
<dbReference type="EMBL" id="RXOC01000011">
    <property type="protein sequence ID" value="RXF68290.1"/>
    <property type="molecule type" value="Genomic_DNA"/>
</dbReference>
<dbReference type="SUPFAM" id="SSF109604">
    <property type="entry name" value="HD-domain/PDEase-like"/>
    <property type="match status" value="1"/>
</dbReference>
<evidence type="ECO:0000259" key="1">
    <source>
        <dbReference type="Pfam" id="PF01966"/>
    </source>
</evidence>
<sequence>MQFERAKDFILNKLSKELSSHLSYHSIEHVKDVYSAADKIGRLENISEYDLKLLLTAACYHDSGYLLKTKGHEEASCGIAIEELPRYNYTKSEISRICGMIMATRLPQTPKNHLEEIIADADLDYLGRDDFFDLSRKLFKELEFLGTVKKEDEWNEMQVRFLEEHHYFTTTAIDLRNAKKNEHLEKIKEKLKK</sequence>
<organism evidence="2 3">
    <name type="scientific">Arcticibacter tournemirensis</name>
    <dbReference type="NCBI Taxonomy" id="699437"/>
    <lineage>
        <taxon>Bacteria</taxon>
        <taxon>Pseudomonadati</taxon>
        <taxon>Bacteroidota</taxon>
        <taxon>Sphingobacteriia</taxon>
        <taxon>Sphingobacteriales</taxon>
        <taxon>Sphingobacteriaceae</taxon>
        <taxon>Arcticibacter</taxon>
    </lineage>
</organism>
<evidence type="ECO:0000313" key="3">
    <source>
        <dbReference type="Proteomes" id="UP000290848"/>
    </source>
</evidence>
<dbReference type="GO" id="GO:0016787">
    <property type="term" value="F:hydrolase activity"/>
    <property type="evidence" value="ECO:0007669"/>
    <property type="project" value="UniProtKB-KW"/>
</dbReference>
<dbReference type="InterPro" id="IPR006674">
    <property type="entry name" value="HD_domain"/>
</dbReference>
<keyword evidence="2" id="KW-0378">Hydrolase</keyword>
<evidence type="ECO:0000313" key="2">
    <source>
        <dbReference type="EMBL" id="RXF68290.1"/>
    </source>
</evidence>
<dbReference type="Proteomes" id="UP000290848">
    <property type="component" value="Unassembled WGS sequence"/>
</dbReference>
<dbReference type="InterPro" id="IPR003607">
    <property type="entry name" value="HD/PDEase_dom"/>
</dbReference>
<protein>
    <submittedName>
        <fullName evidence="2">Phosphohydrolase</fullName>
    </submittedName>
</protein>
<name>A0A4Q0M5L0_9SPHI</name>
<comment type="caution">
    <text evidence="2">The sequence shown here is derived from an EMBL/GenBank/DDBJ whole genome shotgun (WGS) entry which is preliminary data.</text>
</comment>
<dbReference type="AlphaFoldDB" id="A0A4Q0M5L0"/>
<dbReference type="Pfam" id="PF01966">
    <property type="entry name" value="HD"/>
    <property type="match status" value="1"/>
</dbReference>
<dbReference type="RefSeq" id="WP_128770372.1">
    <property type="nucleotide sequence ID" value="NZ_RXOC01000011.1"/>
</dbReference>
<proteinExistence type="predicted"/>
<dbReference type="CDD" id="cd00077">
    <property type="entry name" value="HDc"/>
    <property type="match status" value="1"/>
</dbReference>
<gene>
    <name evidence="2" type="ORF">EKH83_15530</name>
</gene>
<reference evidence="2 3" key="1">
    <citation type="submission" date="2018-12" db="EMBL/GenBank/DDBJ databases">
        <title>The Draft Genome Sequence of the Soil Bacterium Pedobacter tournemirensis R1.</title>
        <authorList>
            <person name="He J."/>
        </authorList>
    </citation>
    <scope>NUCLEOTIDE SEQUENCE [LARGE SCALE GENOMIC DNA]</scope>
    <source>
        <strain evidence="2 3">R1</strain>
    </source>
</reference>
<accession>A0A4Q0M5L0</accession>